<keyword evidence="2" id="KW-1185">Reference proteome</keyword>
<dbReference type="AlphaFoldDB" id="A0A1M6L0I3"/>
<gene>
    <name evidence="1" type="ORF">SAMN02745883_00026</name>
</gene>
<dbReference type="RefSeq" id="WP_159429976.1">
    <property type="nucleotide sequence ID" value="NZ_FRAJ01000003.1"/>
</dbReference>
<evidence type="ECO:0000313" key="2">
    <source>
        <dbReference type="Proteomes" id="UP000184082"/>
    </source>
</evidence>
<dbReference type="STRING" id="1121266.SAMN02745883_00026"/>
<sequence length="56" mass="6581">MSQFDFPKKDISILRKELQILSEQVDDISRLTKLSSKIDEMISTKMKENIKKTITH</sequence>
<evidence type="ECO:0000313" key="1">
    <source>
        <dbReference type="EMBL" id="SHJ64687.1"/>
    </source>
</evidence>
<proteinExistence type="predicted"/>
<protein>
    <submittedName>
        <fullName evidence="1">Uncharacterized protein</fullName>
    </submittedName>
</protein>
<dbReference type="EMBL" id="FRAJ01000003">
    <property type="protein sequence ID" value="SHJ64687.1"/>
    <property type="molecule type" value="Genomic_DNA"/>
</dbReference>
<organism evidence="1 2">
    <name type="scientific">Caminicella sporogenes DSM 14501</name>
    <dbReference type="NCBI Taxonomy" id="1121266"/>
    <lineage>
        <taxon>Bacteria</taxon>
        <taxon>Bacillati</taxon>
        <taxon>Bacillota</taxon>
        <taxon>Clostridia</taxon>
        <taxon>Peptostreptococcales</taxon>
        <taxon>Caminicellaceae</taxon>
        <taxon>Caminicella</taxon>
    </lineage>
</organism>
<accession>A0A1M6L0I3</accession>
<reference evidence="1 2" key="1">
    <citation type="submission" date="2016-11" db="EMBL/GenBank/DDBJ databases">
        <authorList>
            <person name="Jaros S."/>
            <person name="Januszkiewicz K."/>
            <person name="Wedrychowicz H."/>
        </authorList>
    </citation>
    <scope>NUCLEOTIDE SEQUENCE [LARGE SCALE GENOMIC DNA]</scope>
    <source>
        <strain evidence="1 2">DSM 14501</strain>
    </source>
</reference>
<name>A0A1M6L0I3_9FIRM</name>
<dbReference type="Proteomes" id="UP000184082">
    <property type="component" value="Unassembled WGS sequence"/>
</dbReference>